<feature type="non-terminal residue" evidence="1">
    <location>
        <position position="672"/>
    </location>
</feature>
<reference evidence="1 2" key="1">
    <citation type="submission" date="2024-02" db="EMBL/GenBank/DDBJ databases">
        <authorList>
            <person name="Chen Y."/>
            <person name="Shah S."/>
            <person name="Dougan E. K."/>
            <person name="Thang M."/>
            <person name="Chan C."/>
        </authorList>
    </citation>
    <scope>NUCLEOTIDE SEQUENCE [LARGE SCALE GENOMIC DNA]</scope>
</reference>
<evidence type="ECO:0000313" key="2">
    <source>
        <dbReference type="Proteomes" id="UP001642464"/>
    </source>
</evidence>
<organism evidence="1 2">
    <name type="scientific">Durusdinium trenchii</name>
    <dbReference type="NCBI Taxonomy" id="1381693"/>
    <lineage>
        <taxon>Eukaryota</taxon>
        <taxon>Sar</taxon>
        <taxon>Alveolata</taxon>
        <taxon>Dinophyceae</taxon>
        <taxon>Suessiales</taxon>
        <taxon>Symbiodiniaceae</taxon>
        <taxon>Durusdinium</taxon>
    </lineage>
</organism>
<gene>
    <name evidence="1" type="ORF">SCF082_LOCUS34252</name>
</gene>
<feature type="non-terminal residue" evidence="1">
    <location>
        <position position="1"/>
    </location>
</feature>
<name>A0ABP0NYL4_9DINO</name>
<accession>A0ABP0NYL4</accession>
<dbReference type="EMBL" id="CAXAMM010031291">
    <property type="protein sequence ID" value="CAK9067817.1"/>
    <property type="molecule type" value="Genomic_DNA"/>
</dbReference>
<sequence>PCQLHVISDLPFESEDRVMIVAPPPTSTNSLATVCGRGTSGLQVQLTSSMSIWDTTSTSPAIFTTTLAPNETTTTLEPRPSHYVGEFHLESAGQAGLYRICYCKHSVLGPCDDPVAFAQWAGVLNISGRVQYEERIAIHQQCLASARCYFNITGVWAMQLSFSDSFRAVPLDVACDTEADSSSYPKFSLLRRLQLSDTWRAEFTHQAGAEDFYFTGDYKLCYCQASQTATGRCAPEEHTQEMGTLYLLGAKSTVDSWTCRQGATCELLVHGWRMDLNDAVRLVSPSFVCGEKDPHEVFLGAGFDENPSLANRTANTSDGVLLHFDLGRARGSGRWKVCLCVAAVAKSRRNCSEASDYGQQVGELLIEGLLRSVTPSSQPSTMQMASVLVDVIEPGSAMSVACAASNQSLDQAPSSMAVRTCKDSIPGCLGLTTLPWRAEQGYNILHIPLLYNGPAAEAHVWCTGDVALCMTGRCVLPPTPNGLRLSLNPGPDPWTELHAAIGEDLELQVNGNPLNTQGGWLKVVWPWDGCPEVDQPWEILSPLDFGRPTSSAPERWMRWKMAQAPLAGRFWLCWCDRSYGASCALWQHIGALVLAGPENVTALPQTVELREEINVTLNGVNLTWEERLFIDSSACQGEGAELISPSTVEASRAIFHLTAPPVAGAFVVCWTR</sequence>
<evidence type="ECO:0000313" key="1">
    <source>
        <dbReference type="EMBL" id="CAK9067817.1"/>
    </source>
</evidence>
<proteinExistence type="predicted"/>
<comment type="caution">
    <text evidence="1">The sequence shown here is derived from an EMBL/GenBank/DDBJ whole genome shotgun (WGS) entry which is preliminary data.</text>
</comment>
<keyword evidence="2" id="KW-1185">Reference proteome</keyword>
<dbReference type="Proteomes" id="UP001642464">
    <property type="component" value="Unassembled WGS sequence"/>
</dbReference>
<protein>
    <submittedName>
        <fullName evidence="1">Uncharacterized protein</fullName>
    </submittedName>
</protein>